<evidence type="ECO:0000256" key="2">
    <source>
        <dbReference type="ARBA" id="ARBA00023231"/>
    </source>
</evidence>
<reference evidence="4 5" key="1">
    <citation type="submission" date="2019-03" db="EMBL/GenBank/DDBJ databases">
        <title>Genomic Encyclopedia of Type Strains, Phase IV (KMG-IV): sequencing the most valuable type-strain genomes for metagenomic binning, comparative biology and taxonomic classification.</title>
        <authorList>
            <person name="Goeker M."/>
        </authorList>
    </citation>
    <scope>NUCLEOTIDE SEQUENCE [LARGE SCALE GENOMIC DNA]</scope>
    <source>
        <strain evidence="4 5">DSM 12121</strain>
    </source>
</reference>
<dbReference type="InterPro" id="IPR007415">
    <property type="entry name" value="Nitrogenase_MoFe_mat_NifZ"/>
</dbReference>
<gene>
    <name evidence="4" type="ORF">C7389_10575</name>
</gene>
<keyword evidence="5" id="KW-1185">Reference proteome</keyword>
<dbReference type="Pfam" id="PF04319">
    <property type="entry name" value="NifZ"/>
    <property type="match status" value="1"/>
</dbReference>
<protein>
    <submittedName>
        <fullName evidence="4">Nitrogen fixation protein NifZ</fullName>
    </submittedName>
</protein>
<evidence type="ECO:0000313" key="4">
    <source>
        <dbReference type="EMBL" id="TDN53402.1"/>
    </source>
</evidence>
<organism evidence="4 5">
    <name type="scientific">Azoarcus indigens</name>
    <dbReference type="NCBI Taxonomy" id="29545"/>
    <lineage>
        <taxon>Bacteria</taxon>
        <taxon>Pseudomonadati</taxon>
        <taxon>Pseudomonadota</taxon>
        <taxon>Betaproteobacteria</taxon>
        <taxon>Rhodocyclales</taxon>
        <taxon>Zoogloeaceae</taxon>
        <taxon>Azoarcus</taxon>
    </lineage>
</organism>
<dbReference type="EMBL" id="SNVV01000005">
    <property type="protein sequence ID" value="TDN53402.1"/>
    <property type="molecule type" value="Genomic_DNA"/>
</dbReference>
<feature type="region of interest" description="Disordered" evidence="3">
    <location>
        <begin position="145"/>
        <end position="168"/>
    </location>
</feature>
<feature type="compositionally biased region" description="Acidic residues" evidence="3">
    <location>
        <begin position="158"/>
        <end position="168"/>
    </location>
</feature>
<dbReference type="RefSeq" id="WP_133589980.1">
    <property type="nucleotide sequence ID" value="NZ_SNVV01000005.1"/>
</dbReference>
<dbReference type="GO" id="GO:0009399">
    <property type="term" value="P:nitrogen fixation"/>
    <property type="evidence" value="ECO:0007669"/>
    <property type="project" value="InterPro"/>
</dbReference>
<comment type="similarity">
    <text evidence="1">Belongs to the NifZ family.</text>
</comment>
<comment type="caution">
    <text evidence="4">The sequence shown here is derived from an EMBL/GenBank/DDBJ whole genome shotgun (WGS) entry which is preliminary data.</text>
</comment>
<dbReference type="AlphaFoldDB" id="A0A4V3BNE3"/>
<name>A0A4V3BNE3_9RHOO</name>
<dbReference type="OrthoDB" id="9801083at2"/>
<evidence type="ECO:0000256" key="3">
    <source>
        <dbReference type="SAM" id="MobiDB-lite"/>
    </source>
</evidence>
<proteinExistence type="inferred from homology"/>
<dbReference type="Proteomes" id="UP000295129">
    <property type="component" value="Unassembled WGS sequence"/>
</dbReference>
<evidence type="ECO:0000256" key="1">
    <source>
        <dbReference type="ARBA" id="ARBA00008027"/>
    </source>
</evidence>
<accession>A0A4V3BNE3</accession>
<sequence>MRPEFDYGDRVRVTRNVRDDGTFPGMDVGELLVRRGSIGTVIEIGTFLQDQIIYTVHFLEIDRIVGCRQEELIGADEAWNPSRYESREKVLAGRSFAVDGEVVVPKGTVGEVIRVLRDMPGGVHYHVSFPNRFLCIPEASLEPLPAPPVRKRQLSAQDDADADEEESA</sequence>
<evidence type="ECO:0000313" key="5">
    <source>
        <dbReference type="Proteomes" id="UP000295129"/>
    </source>
</evidence>
<keyword evidence="2" id="KW-0535">Nitrogen fixation</keyword>